<organism evidence="9 10">
    <name type="scientific">Microlunatus soli</name>
    <dbReference type="NCBI Taxonomy" id="630515"/>
    <lineage>
        <taxon>Bacteria</taxon>
        <taxon>Bacillati</taxon>
        <taxon>Actinomycetota</taxon>
        <taxon>Actinomycetes</taxon>
        <taxon>Propionibacteriales</taxon>
        <taxon>Propionibacteriaceae</taxon>
        <taxon>Microlunatus</taxon>
    </lineage>
</organism>
<evidence type="ECO:0000313" key="9">
    <source>
        <dbReference type="EMBL" id="SDR86650.1"/>
    </source>
</evidence>
<feature type="binding site" evidence="7">
    <location>
        <position position="35"/>
    </location>
    <ligand>
        <name>3-phosphoshikimate</name>
        <dbReference type="ChEBI" id="CHEBI:145989"/>
    </ligand>
</feature>
<dbReference type="OrthoDB" id="9809920at2"/>
<sequence length="443" mass="46340">MTPPVDPQPAAPTPWTAPQAQVPLNATVDIPGSKSETNRALVLAALATEPSVIIGGLDARDTRLMRDALRALGVAITEEGDRWRVEPPAEFTAAGWIDCGLAGTVMRFVPPLAALADGPTEFDGDAAARTRPMAGLLQGLQAAGAEIEDGPELPFTIHGRPDLPGGVATIDARASSQFVSGLLLAGARMVGGLDLRHEADGSVPSRPNIDMTVQMLRDRGVRVDDSEPDRWVVSPGPISGGEFVIEPDLANAAPFLAAAALTGGSVTVPRWPAHSNQPGAAITDLLALVGADVSQDGDRLTVTGTDTIQSVDVDLHDASELTPVIAVLAAFGDHTSHLHGVAHIRGHETDRLAALEEDLNGVGAKVDQTEDGLTIHPKLLRSNRWLTYADHRMATAGALLGLMIDDIELDDVDCVSKTMPGFVDLWNGMLADSVAHEEGAGQA</sequence>
<dbReference type="EMBL" id="LT629772">
    <property type="protein sequence ID" value="SDR86650.1"/>
    <property type="molecule type" value="Genomic_DNA"/>
</dbReference>
<accession>A0A1H1MJ37</accession>
<feature type="binding site" evidence="7">
    <location>
        <position position="177"/>
    </location>
    <ligand>
        <name>phosphoenolpyruvate</name>
        <dbReference type="ChEBI" id="CHEBI:58702"/>
    </ligand>
</feature>
<keyword evidence="7" id="KW-0963">Cytoplasm</keyword>
<evidence type="ECO:0000256" key="5">
    <source>
        <dbReference type="ARBA" id="ARBA00023141"/>
    </source>
</evidence>
<comment type="subunit">
    <text evidence="7">Monomer.</text>
</comment>
<feature type="binding site" evidence="7">
    <location>
        <position position="392"/>
    </location>
    <ligand>
        <name>phosphoenolpyruvate</name>
        <dbReference type="ChEBI" id="CHEBI:58702"/>
    </ligand>
</feature>
<feature type="binding site" evidence="7">
    <location>
        <position position="177"/>
    </location>
    <ligand>
        <name>3-phosphoshikimate</name>
        <dbReference type="ChEBI" id="CHEBI:145989"/>
    </ligand>
</feature>
<feature type="binding site" evidence="7">
    <location>
        <position position="175"/>
    </location>
    <ligand>
        <name>3-phosphoshikimate</name>
        <dbReference type="ChEBI" id="CHEBI:145989"/>
    </ligand>
</feature>
<dbReference type="InterPro" id="IPR006264">
    <property type="entry name" value="EPSP_synthase"/>
</dbReference>
<evidence type="ECO:0000256" key="1">
    <source>
        <dbReference type="ARBA" id="ARBA00004811"/>
    </source>
</evidence>
<comment type="pathway">
    <text evidence="1 7">Metabolic intermediate biosynthesis; chorismate biosynthesis; chorismate from D-erythrose 4-phosphate and phosphoenolpyruvate: step 6/7.</text>
</comment>
<dbReference type="Pfam" id="PF00275">
    <property type="entry name" value="EPSP_synthase"/>
    <property type="match status" value="1"/>
</dbReference>
<evidence type="ECO:0000256" key="6">
    <source>
        <dbReference type="ARBA" id="ARBA00044633"/>
    </source>
</evidence>
<keyword evidence="10" id="KW-1185">Reference proteome</keyword>
<dbReference type="STRING" id="630515.SAMN04489812_0155"/>
<dbReference type="GO" id="GO:0009073">
    <property type="term" value="P:aromatic amino acid family biosynthetic process"/>
    <property type="evidence" value="ECO:0007669"/>
    <property type="project" value="UniProtKB-KW"/>
</dbReference>
<dbReference type="RefSeq" id="WP_091518337.1">
    <property type="nucleotide sequence ID" value="NZ_LT629772.1"/>
</dbReference>
<keyword evidence="5 7" id="KW-0057">Aromatic amino acid biosynthesis</keyword>
<dbReference type="InterPro" id="IPR023193">
    <property type="entry name" value="EPSP_synthase_CS"/>
</dbReference>
<dbReference type="PANTHER" id="PTHR21090">
    <property type="entry name" value="AROM/DEHYDROQUINATE SYNTHASE"/>
    <property type="match status" value="1"/>
</dbReference>
<feature type="binding site" evidence="7">
    <location>
        <position position="34"/>
    </location>
    <ligand>
        <name>phosphoenolpyruvate</name>
        <dbReference type="ChEBI" id="CHEBI:58702"/>
    </ligand>
</feature>
<evidence type="ECO:0000256" key="4">
    <source>
        <dbReference type="ARBA" id="ARBA00022679"/>
    </source>
</evidence>
<dbReference type="HAMAP" id="MF_00210">
    <property type="entry name" value="EPSP_synth"/>
    <property type="match status" value="1"/>
</dbReference>
<dbReference type="PIRSF" id="PIRSF000505">
    <property type="entry name" value="EPSPS"/>
    <property type="match status" value="1"/>
</dbReference>
<name>A0A1H1MJ37_9ACTN</name>
<dbReference type="NCBIfam" id="TIGR01356">
    <property type="entry name" value="aroA"/>
    <property type="match status" value="1"/>
</dbReference>
<dbReference type="InterPro" id="IPR001986">
    <property type="entry name" value="Enolpyruvate_Tfrase_dom"/>
</dbReference>
<dbReference type="FunFam" id="3.65.10.10:FF:000011">
    <property type="entry name" value="3-phosphoshikimate 1-carboxyvinyltransferase"/>
    <property type="match status" value="1"/>
</dbReference>
<dbReference type="PROSITE" id="PS00885">
    <property type="entry name" value="EPSP_SYNTHASE_2"/>
    <property type="match status" value="1"/>
</dbReference>
<feature type="binding site" evidence="7">
    <location>
        <position position="39"/>
    </location>
    <ligand>
        <name>3-phosphoshikimate</name>
        <dbReference type="ChEBI" id="CHEBI:145989"/>
    </ligand>
</feature>
<evidence type="ECO:0000256" key="2">
    <source>
        <dbReference type="ARBA" id="ARBA00009948"/>
    </source>
</evidence>
<dbReference type="PANTHER" id="PTHR21090:SF5">
    <property type="entry name" value="PENTAFUNCTIONAL AROM POLYPEPTIDE"/>
    <property type="match status" value="1"/>
</dbReference>
<keyword evidence="4 7" id="KW-0808">Transferase</keyword>
<feature type="binding site" evidence="7">
    <location>
        <position position="320"/>
    </location>
    <ligand>
        <name>3-phosphoshikimate</name>
        <dbReference type="ChEBI" id="CHEBI:145989"/>
    </ligand>
</feature>
<feature type="binding site" evidence="7">
    <location>
        <position position="131"/>
    </location>
    <ligand>
        <name>phosphoenolpyruvate</name>
        <dbReference type="ChEBI" id="CHEBI:58702"/>
    </ligand>
</feature>
<evidence type="ECO:0000256" key="3">
    <source>
        <dbReference type="ARBA" id="ARBA00022605"/>
    </source>
</evidence>
<proteinExistence type="inferred from homology"/>
<evidence type="ECO:0000259" key="8">
    <source>
        <dbReference type="Pfam" id="PF00275"/>
    </source>
</evidence>
<dbReference type="GO" id="GO:0003866">
    <property type="term" value="F:3-phosphoshikimate 1-carboxyvinyltransferase activity"/>
    <property type="evidence" value="ECO:0007669"/>
    <property type="project" value="UniProtKB-UniRule"/>
</dbReference>
<comment type="caution">
    <text evidence="7">Lacks conserved residue(s) required for the propagation of feature annotation.</text>
</comment>
<feature type="active site" description="Proton acceptor" evidence="7">
    <location>
        <position position="320"/>
    </location>
</feature>
<dbReference type="GO" id="GO:0008652">
    <property type="term" value="P:amino acid biosynthetic process"/>
    <property type="evidence" value="ECO:0007669"/>
    <property type="project" value="UniProtKB-KW"/>
</dbReference>
<comment type="catalytic activity">
    <reaction evidence="6">
        <text>3-phosphoshikimate + phosphoenolpyruvate = 5-O-(1-carboxyvinyl)-3-phosphoshikimate + phosphate</text>
        <dbReference type="Rhea" id="RHEA:21256"/>
        <dbReference type="ChEBI" id="CHEBI:43474"/>
        <dbReference type="ChEBI" id="CHEBI:57701"/>
        <dbReference type="ChEBI" id="CHEBI:58702"/>
        <dbReference type="ChEBI" id="CHEBI:145989"/>
        <dbReference type="EC" id="2.5.1.19"/>
    </reaction>
    <physiologicalReaction direction="left-to-right" evidence="6">
        <dbReference type="Rhea" id="RHEA:21257"/>
    </physiologicalReaction>
</comment>
<protein>
    <recommendedName>
        <fullName evidence="7">3-phosphoshikimate 1-carboxyvinyltransferase</fullName>
        <ecNumber evidence="7">2.5.1.19</ecNumber>
    </recommendedName>
    <alternativeName>
        <fullName evidence="7">5-enolpyruvylshikimate-3-phosphate synthase</fullName>
        <shortName evidence="7">EPSP synthase</shortName>
        <shortName evidence="7">EPSPS</shortName>
    </alternativeName>
</protein>
<comment type="function">
    <text evidence="7">Catalyzes the transfer of the enolpyruvyl moiety of phosphoenolpyruvate (PEP) to the 5-hydroxyl of shikimate-3-phosphate (S3P) to produce enolpyruvyl shikimate-3-phosphate and inorganic phosphate.</text>
</comment>
<feature type="binding site" evidence="7">
    <location>
        <position position="351"/>
    </location>
    <ligand>
        <name>phosphoenolpyruvate</name>
        <dbReference type="ChEBI" id="CHEBI:58702"/>
    </ligand>
</feature>
<dbReference type="GO" id="GO:0005737">
    <property type="term" value="C:cytoplasm"/>
    <property type="evidence" value="ECO:0007669"/>
    <property type="project" value="UniProtKB-SubCell"/>
</dbReference>
<dbReference type="PROSITE" id="PS00104">
    <property type="entry name" value="EPSP_SYNTHASE_1"/>
    <property type="match status" value="1"/>
</dbReference>
<keyword evidence="3 7" id="KW-0028">Amino-acid biosynthesis</keyword>
<feature type="binding site" evidence="7">
    <location>
        <position position="34"/>
    </location>
    <ligand>
        <name>3-phosphoshikimate</name>
        <dbReference type="ChEBI" id="CHEBI:145989"/>
    </ligand>
</feature>
<feature type="binding site" evidence="7">
    <location>
        <position position="417"/>
    </location>
    <ligand>
        <name>phosphoenolpyruvate</name>
        <dbReference type="ChEBI" id="CHEBI:58702"/>
    </ligand>
</feature>
<feature type="binding site" evidence="7">
    <location>
        <position position="205"/>
    </location>
    <ligand>
        <name>3-phosphoshikimate</name>
        <dbReference type="ChEBI" id="CHEBI:145989"/>
    </ligand>
</feature>
<evidence type="ECO:0000313" key="10">
    <source>
        <dbReference type="Proteomes" id="UP000199103"/>
    </source>
</evidence>
<dbReference type="AlphaFoldDB" id="A0A1H1MJ37"/>
<comment type="similarity">
    <text evidence="2 7">Belongs to the EPSP synthase family.</text>
</comment>
<dbReference type="InterPro" id="IPR013792">
    <property type="entry name" value="RNA3'P_cycl/enolpyr_Trfase_a/b"/>
</dbReference>
<dbReference type="SUPFAM" id="SSF55205">
    <property type="entry name" value="EPT/RTPC-like"/>
    <property type="match status" value="1"/>
</dbReference>
<feature type="binding site" evidence="7">
    <location>
        <position position="347"/>
    </location>
    <ligand>
        <name>3-phosphoshikimate</name>
        <dbReference type="ChEBI" id="CHEBI:145989"/>
    </ligand>
</feature>
<feature type="binding site" evidence="7">
    <location>
        <position position="176"/>
    </location>
    <ligand>
        <name>3-phosphoshikimate</name>
        <dbReference type="ChEBI" id="CHEBI:145989"/>
    </ligand>
</feature>
<gene>
    <name evidence="7" type="primary">aroA</name>
    <name evidence="9" type="ORF">SAMN04489812_0155</name>
</gene>
<dbReference type="CDD" id="cd01556">
    <property type="entry name" value="EPSP_synthase"/>
    <property type="match status" value="1"/>
</dbReference>
<dbReference type="UniPathway" id="UPA00053">
    <property type="reaction ID" value="UER00089"/>
</dbReference>
<dbReference type="EC" id="2.5.1.19" evidence="7"/>
<dbReference type="InterPro" id="IPR036968">
    <property type="entry name" value="Enolpyruvate_Tfrase_sf"/>
</dbReference>
<feature type="domain" description="Enolpyruvate transferase" evidence="8">
    <location>
        <begin position="20"/>
        <end position="424"/>
    </location>
</feature>
<reference evidence="9 10" key="1">
    <citation type="submission" date="2016-10" db="EMBL/GenBank/DDBJ databases">
        <authorList>
            <person name="de Groot N.N."/>
        </authorList>
    </citation>
    <scope>NUCLEOTIDE SEQUENCE [LARGE SCALE GENOMIC DNA]</scope>
    <source>
        <strain evidence="9 10">DSM 21800</strain>
    </source>
</reference>
<feature type="binding site" evidence="7">
    <location>
        <position position="103"/>
    </location>
    <ligand>
        <name>phosphoenolpyruvate</name>
        <dbReference type="ChEBI" id="CHEBI:58702"/>
    </ligand>
</feature>
<dbReference type="Proteomes" id="UP000199103">
    <property type="component" value="Chromosome I"/>
</dbReference>
<dbReference type="Gene3D" id="3.65.10.10">
    <property type="entry name" value="Enolpyruvate transferase domain"/>
    <property type="match status" value="2"/>
</dbReference>
<evidence type="ECO:0000256" key="7">
    <source>
        <dbReference type="HAMAP-Rule" id="MF_00210"/>
    </source>
</evidence>
<comment type="subcellular location">
    <subcellularLocation>
        <location evidence="7">Cytoplasm</location>
    </subcellularLocation>
</comment>
<dbReference type="GO" id="GO:0009423">
    <property type="term" value="P:chorismate biosynthetic process"/>
    <property type="evidence" value="ECO:0007669"/>
    <property type="project" value="UniProtKB-UniRule"/>
</dbReference>